<comment type="caution">
    <text evidence="4">The sequence shown here is derived from an EMBL/GenBank/DDBJ whole genome shotgun (WGS) entry which is preliminary data.</text>
</comment>
<dbReference type="InterPro" id="IPR036876">
    <property type="entry name" value="UVR_dom_sf"/>
</dbReference>
<dbReference type="Pfam" id="PF02151">
    <property type="entry name" value="UVR"/>
    <property type="match status" value="1"/>
</dbReference>
<name>A0ABU3TQP5_9BACT</name>
<dbReference type="PROSITE" id="PS50151">
    <property type="entry name" value="UVR"/>
    <property type="match status" value="1"/>
</dbReference>
<reference evidence="4 5" key="1">
    <citation type="submission" date="2023-09" db="EMBL/GenBank/DDBJ databases">
        <title>Aquirufa genomes.</title>
        <authorList>
            <person name="Pitt A."/>
        </authorList>
    </citation>
    <scope>NUCLEOTIDE SEQUENCE [LARGE SCALE GENOMIC DNA]</scope>
    <source>
        <strain evidence="4 5">LEOWEIH-7C</strain>
    </source>
</reference>
<dbReference type="PROSITE" id="PS51658">
    <property type="entry name" value="BFN"/>
    <property type="match status" value="1"/>
</dbReference>
<dbReference type="InterPro" id="IPR036104">
    <property type="entry name" value="BFN_sf"/>
</dbReference>
<dbReference type="EMBL" id="JAVNWW010000001">
    <property type="protein sequence ID" value="MDU0808183.1"/>
    <property type="molecule type" value="Genomic_DNA"/>
</dbReference>
<gene>
    <name evidence="4" type="ORF">PQG45_03930</name>
</gene>
<dbReference type="Pfam" id="PF02577">
    <property type="entry name" value="BFN_dom"/>
    <property type="match status" value="1"/>
</dbReference>
<organism evidence="4 5">
    <name type="scientific">Aquirufa regiilacus</name>
    <dbReference type="NCBI Taxonomy" id="3024868"/>
    <lineage>
        <taxon>Bacteria</taxon>
        <taxon>Pseudomonadati</taxon>
        <taxon>Bacteroidota</taxon>
        <taxon>Cytophagia</taxon>
        <taxon>Cytophagales</taxon>
        <taxon>Flectobacillaceae</taxon>
        <taxon>Aquirufa</taxon>
    </lineage>
</organism>
<evidence type="ECO:0000313" key="5">
    <source>
        <dbReference type="Proteomes" id="UP001249959"/>
    </source>
</evidence>
<evidence type="ECO:0000259" key="2">
    <source>
        <dbReference type="PROSITE" id="PS50151"/>
    </source>
</evidence>
<dbReference type="Gene3D" id="3.10.690.10">
    <property type="entry name" value="Bifunctional nuclease domain"/>
    <property type="match status" value="1"/>
</dbReference>
<dbReference type="InterPro" id="IPR003729">
    <property type="entry name" value="Bi_nuclease_dom"/>
</dbReference>
<keyword evidence="5" id="KW-1185">Reference proteome</keyword>
<evidence type="ECO:0000313" key="4">
    <source>
        <dbReference type="EMBL" id="MDU0808183.1"/>
    </source>
</evidence>
<dbReference type="InterPro" id="IPR001943">
    <property type="entry name" value="UVR_dom"/>
</dbReference>
<dbReference type="SUPFAM" id="SSF46600">
    <property type="entry name" value="C-terminal UvrC-binding domain of UvrB"/>
    <property type="match status" value="1"/>
</dbReference>
<dbReference type="PANTHER" id="PTHR15160:SF1">
    <property type="entry name" value="VON HIPPEL-LINDAU DISEASE TUMOR SUPPRESSOR"/>
    <property type="match status" value="1"/>
</dbReference>
<feature type="domain" description="UVR" evidence="2">
    <location>
        <begin position="156"/>
        <end position="190"/>
    </location>
</feature>
<accession>A0ABU3TQP5</accession>
<sequence length="190" mass="20770">MEKLIKLQVVSLSPSAAGASSYILFLQADNSSHLGFPMVIGLTEAQAISMFMEDIKPARPLTHDLFANFIQQTDVTISFVEISSFQDGVFFAKIHAHALGGDFILDARPSDSIALGLRLNVEIRIEEALLSEIAIPMDTFHADASDDIEIIPATVSEIIAELESSLAKALADENYEEAARLRDHLNQLTK</sequence>
<evidence type="ECO:0000256" key="1">
    <source>
        <dbReference type="ARBA" id="ARBA00023236"/>
    </source>
</evidence>
<keyword evidence="1" id="KW-0227">DNA damage</keyword>
<dbReference type="RefSeq" id="WP_316070331.1">
    <property type="nucleotide sequence ID" value="NZ_JAVNWW010000001.1"/>
</dbReference>
<evidence type="ECO:0000259" key="3">
    <source>
        <dbReference type="PROSITE" id="PS51658"/>
    </source>
</evidence>
<dbReference type="PANTHER" id="PTHR15160">
    <property type="entry name" value="VON HIPPEL-LINDAU PROTEIN"/>
    <property type="match status" value="1"/>
</dbReference>
<dbReference type="Proteomes" id="UP001249959">
    <property type="component" value="Unassembled WGS sequence"/>
</dbReference>
<proteinExistence type="predicted"/>
<protein>
    <submittedName>
        <fullName evidence="4">Bifunctional nuclease family protein</fullName>
    </submittedName>
</protein>
<feature type="domain" description="BFN" evidence="3">
    <location>
        <begin position="4"/>
        <end position="137"/>
    </location>
</feature>
<keyword evidence="1" id="KW-0742">SOS response</keyword>
<dbReference type="SUPFAM" id="SSF103256">
    <property type="entry name" value="Hypothetical protein TM0160"/>
    <property type="match status" value="1"/>
</dbReference>